<evidence type="ECO:0000313" key="3">
    <source>
        <dbReference type="EMBL" id="AYM54426.1"/>
    </source>
</evidence>
<name>A0A3S7V092_9BACT</name>
<keyword evidence="2" id="KW-0732">Signal</keyword>
<accession>A0A3S7V092</accession>
<dbReference type="AlphaFoldDB" id="A0A3S7V092"/>
<sequence length="200" mass="21413">MLRAPSWILAPSLALAVVGAGCAGETQVQVAAPAPAAKPAAAKPAAAAPGRVTRAEVDRVLTQMGPAWIFRRVLREETFDKEGRFAGWRLTGLPQEWIGIDLKPGDVVTKVNGSALETPDQAWEAWKSVAKLKEIRIQLERGGKAQEVVIPIDGEPSAETARMMERDAPPPRAPQPAGKPRGVVHIGADPPVEVEDHESY</sequence>
<dbReference type="EMBL" id="MH908922">
    <property type="protein sequence ID" value="AYM54426.1"/>
    <property type="molecule type" value="Genomic_DNA"/>
</dbReference>
<evidence type="ECO:0008006" key="4">
    <source>
        <dbReference type="Google" id="ProtNLM"/>
    </source>
</evidence>
<organism evidence="3">
    <name type="scientific">Phaselicystis flava</name>
    <dbReference type="NCBI Taxonomy" id="525924"/>
    <lineage>
        <taxon>Bacteria</taxon>
        <taxon>Pseudomonadati</taxon>
        <taxon>Myxococcota</taxon>
        <taxon>Polyangia</taxon>
        <taxon>Polyangiales</taxon>
        <taxon>Phaselicystidaceae</taxon>
        <taxon>Phaselicystis</taxon>
    </lineage>
</organism>
<reference evidence="3" key="1">
    <citation type="journal article" date="2018" name="J. Ind. Microbiol. Biotechnol.">
        <title>Genome mining reveals uncommon alkylpyrones as type III PKS products from myxobacteria.</title>
        <authorList>
            <person name="Hug J.J."/>
            <person name="Panter F."/>
            <person name="Krug D."/>
            <person name="Muller R."/>
        </authorList>
    </citation>
    <scope>NUCLEOTIDE SEQUENCE</scope>
    <source>
        <strain evidence="3">MSr9315</strain>
    </source>
</reference>
<feature type="signal peptide" evidence="2">
    <location>
        <begin position="1"/>
        <end position="23"/>
    </location>
</feature>
<feature type="chain" id="PRO_5019463507" description="PDZ domain-containing protein" evidence="2">
    <location>
        <begin position="24"/>
        <end position="200"/>
    </location>
</feature>
<dbReference type="Gene3D" id="2.30.42.10">
    <property type="match status" value="1"/>
</dbReference>
<dbReference type="InterPro" id="IPR036034">
    <property type="entry name" value="PDZ_sf"/>
</dbReference>
<dbReference type="SUPFAM" id="SSF50156">
    <property type="entry name" value="PDZ domain-like"/>
    <property type="match status" value="1"/>
</dbReference>
<proteinExistence type="predicted"/>
<evidence type="ECO:0000256" key="2">
    <source>
        <dbReference type="SAM" id="SignalP"/>
    </source>
</evidence>
<dbReference type="PROSITE" id="PS51257">
    <property type="entry name" value="PROKAR_LIPOPROTEIN"/>
    <property type="match status" value="1"/>
</dbReference>
<feature type="region of interest" description="Disordered" evidence="1">
    <location>
        <begin position="157"/>
        <end position="200"/>
    </location>
</feature>
<evidence type="ECO:0000256" key="1">
    <source>
        <dbReference type="SAM" id="MobiDB-lite"/>
    </source>
</evidence>
<protein>
    <recommendedName>
        <fullName evidence="4">PDZ domain-containing protein</fullName>
    </recommendedName>
</protein>